<dbReference type="Proteomes" id="UP000280834">
    <property type="component" value="Unassembled WGS sequence"/>
</dbReference>
<organism evidence="1 2">
    <name type="scientific">Brugia timori</name>
    <dbReference type="NCBI Taxonomy" id="42155"/>
    <lineage>
        <taxon>Eukaryota</taxon>
        <taxon>Metazoa</taxon>
        <taxon>Ecdysozoa</taxon>
        <taxon>Nematoda</taxon>
        <taxon>Chromadorea</taxon>
        <taxon>Rhabditida</taxon>
        <taxon>Spirurina</taxon>
        <taxon>Spiruromorpha</taxon>
        <taxon>Filarioidea</taxon>
        <taxon>Onchocercidae</taxon>
        <taxon>Brugia</taxon>
    </lineage>
</organism>
<dbReference type="EMBL" id="UZAG01019653">
    <property type="protein sequence ID" value="VDO44447.1"/>
    <property type="molecule type" value="Genomic_DNA"/>
</dbReference>
<sequence>MMFENTFAQQDGINVKVLEFRLSTDNFCYFITATWNTR</sequence>
<dbReference type="AlphaFoldDB" id="A0A3P7WCP9"/>
<protein>
    <submittedName>
        <fullName evidence="1">Uncharacterized protein</fullName>
    </submittedName>
</protein>
<proteinExistence type="predicted"/>
<keyword evidence="2" id="KW-1185">Reference proteome</keyword>
<evidence type="ECO:0000313" key="2">
    <source>
        <dbReference type="Proteomes" id="UP000280834"/>
    </source>
</evidence>
<gene>
    <name evidence="1" type="ORF">BTMF_LOCUS12989</name>
</gene>
<evidence type="ECO:0000313" key="1">
    <source>
        <dbReference type="EMBL" id="VDO44447.1"/>
    </source>
</evidence>
<reference evidence="1 2" key="1">
    <citation type="submission" date="2018-11" db="EMBL/GenBank/DDBJ databases">
        <authorList>
            <consortium name="Pathogen Informatics"/>
        </authorList>
    </citation>
    <scope>NUCLEOTIDE SEQUENCE [LARGE SCALE GENOMIC DNA]</scope>
</reference>
<name>A0A3P7WCP9_9BILA</name>
<accession>A0A3P7WCP9</accession>